<protein>
    <submittedName>
        <fullName evidence="2">Uncharacterized protein</fullName>
    </submittedName>
</protein>
<dbReference type="EMBL" id="KB445579">
    <property type="protein sequence ID" value="EMD89306.1"/>
    <property type="molecule type" value="Genomic_DNA"/>
</dbReference>
<reference evidence="3" key="2">
    <citation type="journal article" date="2013" name="PLoS Genet.">
        <title>Comparative genome structure, secondary metabolite, and effector coding capacity across Cochliobolus pathogens.</title>
        <authorList>
            <person name="Condon B.J."/>
            <person name="Leng Y."/>
            <person name="Wu D."/>
            <person name="Bushley K.E."/>
            <person name="Ohm R.A."/>
            <person name="Otillar R."/>
            <person name="Martin J."/>
            <person name="Schackwitz W."/>
            <person name="Grimwood J."/>
            <person name="MohdZainudin N."/>
            <person name="Xue C."/>
            <person name="Wang R."/>
            <person name="Manning V.A."/>
            <person name="Dhillon B."/>
            <person name="Tu Z.J."/>
            <person name="Steffenson B.J."/>
            <person name="Salamov A."/>
            <person name="Sun H."/>
            <person name="Lowry S."/>
            <person name="LaButti K."/>
            <person name="Han J."/>
            <person name="Copeland A."/>
            <person name="Lindquist E."/>
            <person name="Barry K."/>
            <person name="Schmutz J."/>
            <person name="Baker S.E."/>
            <person name="Ciuffetti L.M."/>
            <person name="Grigoriev I.V."/>
            <person name="Zhong S."/>
            <person name="Turgeon B.G."/>
        </authorList>
    </citation>
    <scope>NUCLEOTIDE SEQUENCE [LARGE SCALE GENOMIC DNA]</scope>
    <source>
        <strain evidence="3">C5 / ATCC 48332 / race O</strain>
    </source>
</reference>
<feature type="compositionally biased region" description="Low complexity" evidence="1">
    <location>
        <begin position="7"/>
        <end position="20"/>
    </location>
</feature>
<reference evidence="2 3" key="1">
    <citation type="journal article" date="2012" name="PLoS Pathog.">
        <title>Diverse lifestyles and strategies of plant pathogenesis encoded in the genomes of eighteen Dothideomycetes fungi.</title>
        <authorList>
            <person name="Ohm R.A."/>
            <person name="Feau N."/>
            <person name="Henrissat B."/>
            <person name="Schoch C.L."/>
            <person name="Horwitz B.A."/>
            <person name="Barry K.W."/>
            <person name="Condon B.J."/>
            <person name="Copeland A.C."/>
            <person name="Dhillon B."/>
            <person name="Glaser F."/>
            <person name="Hesse C.N."/>
            <person name="Kosti I."/>
            <person name="LaButti K."/>
            <person name="Lindquist E.A."/>
            <person name="Lucas S."/>
            <person name="Salamov A.A."/>
            <person name="Bradshaw R.E."/>
            <person name="Ciuffetti L."/>
            <person name="Hamelin R.C."/>
            <person name="Kema G.H.J."/>
            <person name="Lawrence C."/>
            <person name="Scott J.A."/>
            <person name="Spatafora J.W."/>
            <person name="Turgeon B.G."/>
            <person name="de Wit P.J.G.M."/>
            <person name="Zhong S."/>
            <person name="Goodwin S.B."/>
            <person name="Grigoriev I.V."/>
        </authorList>
    </citation>
    <scope>NUCLEOTIDE SEQUENCE [LARGE SCALE GENOMIC DNA]</scope>
    <source>
        <strain evidence="3">C5 / ATCC 48332 / race O</strain>
    </source>
</reference>
<dbReference type="HOGENOM" id="CLU_2468886_0_0_1"/>
<organism evidence="2 3">
    <name type="scientific">Cochliobolus heterostrophus (strain C5 / ATCC 48332 / race O)</name>
    <name type="common">Southern corn leaf blight fungus</name>
    <name type="synonym">Bipolaris maydis</name>
    <dbReference type="NCBI Taxonomy" id="701091"/>
    <lineage>
        <taxon>Eukaryota</taxon>
        <taxon>Fungi</taxon>
        <taxon>Dikarya</taxon>
        <taxon>Ascomycota</taxon>
        <taxon>Pezizomycotina</taxon>
        <taxon>Dothideomycetes</taxon>
        <taxon>Pleosporomycetidae</taxon>
        <taxon>Pleosporales</taxon>
        <taxon>Pleosporineae</taxon>
        <taxon>Pleosporaceae</taxon>
        <taxon>Bipolaris</taxon>
    </lineage>
</organism>
<dbReference type="AlphaFoldDB" id="M2U6E8"/>
<feature type="region of interest" description="Disordered" evidence="1">
    <location>
        <begin position="1"/>
        <end position="20"/>
    </location>
</feature>
<name>M2U6E8_COCH5</name>
<sequence length="88" mass="9145">MPHHTTAHTPSSPARPAAASNLNRARAYRACPSRCHAPSFPRCSPSASVATSLRGACPGPCLPLPDPARACPRSPLAIGCLPYCPLCQ</sequence>
<proteinExistence type="predicted"/>
<dbReference type="Proteomes" id="UP000016936">
    <property type="component" value="Unassembled WGS sequence"/>
</dbReference>
<gene>
    <name evidence="2" type="ORF">COCHEDRAFT_1108450</name>
</gene>
<evidence type="ECO:0000256" key="1">
    <source>
        <dbReference type="SAM" id="MobiDB-lite"/>
    </source>
</evidence>
<evidence type="ECO:0000313" key="2">
    <source>
        <dbReference type="EMBL" id="EMD89306.1"/>
    </source>
</evidence>
<dbReference type="OrthoDB" id="3692907at2759"/>
<evidence type="ECO:0000313" key="3">
    <source>
        <dbReference type="Proteomes" id="UP000016936"/>
    </source>
</evidence>
<keyword evidence="3" id="KW-1185">Reference proteome</keyword>
<accession>M2U6E8</accession>